<dbReference type="FunFam" id="2.40.10.10:FF:000068">
    <property type="entry name" value="transmembrane protease serine 2"/>
    <property type="match status" value="1"/>
</dbReference>
<evidence type="ECO:0000313" key="7">
    <source>
        <dbReference type="Proteomes" id="UP000494165"/>
    </source>
</evidence>
<keyword evidence="1" id="KW-1015">Disulfide bond</keyword>
<dbReference type="Pfam" id="PF00089">
    <property type="entry name" value="Trypsin"/>
    <property type="match status" value="1"/>
</dbReference>
<dbReference type="Gene3D" id="2.40.10.10">
    <property type="entry name" value="Trypsin-like serine proteases"/>
    <property type="match status" value="1"/>
</dbReference>
<dbReference type="InterPro" id="IPR009003">
    <property type="entry name" value="Peptidase_S1_PA"/>
</dbReference>
<dbReference type="CDD" id="cd00190">
    <property type="entry name" value="Tryp_SPc"/>
    <property type="match status" value="1"/>
</dbReference>
<dbReference type="InterPro" id="IPR018114">
    <property type="entry name" value="TRYPSIN_HIS"/>
</dbReference>
<dbReference type="AlphaFoldDB" id="A0A8S1D8P2"/>
<evidence type="ECO:0000256" key="1">
    <source>
        <dbReference type="ARBA" id="ARBA00023157"/>
    </source>
</evidence>
<dbReference type="PROSITE" id="PS50240">
    <property type="entry name" value="TRYPSIN_DOM"/>
    <property type="match status" value="1"/>
</dbReference>
<dbReference type="SUPFAM" id="SSF50494">
    <property type="entry name" value="Trypsin-like serine proteases"/>
    <property type="match status" value="1"/>
</dbReference>
<comment type="caution">
    <text evidence="6">The sequence shown here is derived from an EMBL/GenBank/DDBJ whole genome shotgun (WGS) entry which is preliminary data.</text>
</comment>
<keyword evidence="4" id="KW-0732">Signal</keyword>
<dbReference type="PANTHER" id="PTHR24260:SF143">
    <property type="entry name" value="SERINE PROTEASE GD-LIKE PROTEIN"/>
    <property type="match status" value="1"/>
</dbReference>
<dbReference type="PROSITE" id="PS00135">
    <property type="entry name" value="TRYPSIN_SER"/>
    <property type="match status" value="1"/>
</dbReference>
<keyword evidence="7" id="KW-1185">Reference proteome</keyword>
<dbReference type="GO" id="GO:0004252">
    <property type="term" value="F:serine-type endopeptidase activity"/>
    <property type="evidence" value="ECO:0007669"/>
    <property type="project" value="InterPro"/>
</dbReference>
<keyword evidence="2" id="KW-0378">Hydrolase</keyword>
<dbReference type="Proteomes" id="UP000494165">
    <property type="component" value="Unassembled WGS sequence"/>
</dbReference>
<dbReference type="OrthoDB" id="6147874at2759"/>
<evidence type="ECO:0000256" key="2">
    <source>
        <dbReference type="RuleBase" id="RU363034"/>
    </source>
</evidence>
<feature type="domain" description="Peptidase S1" evidence="5">
    <location>
        <begin position="313"/>
        <end position="563"/>
    </location>
</feature>
<reference evidence="6 7" key="1">
    <citation type="submission" date="2020-04" db="EMBL/GenBank/DDBJ databases">
        <authorList>
            <person name="Alioto T."/>
            <person name="Alioto T."/>
            <person name="Gomez Garrido J."/>
        </authorList>
    </citation>
    <scope>NUCLEOTIDE SEQUENCE [LARGE SCALE GENOMIC DNA]</scope>
</reference>
<protein>
    <recommendedName>
        <fullName evidence="5">Peptidase S1 domain-containing protein</fullName>
    </recommendedName>
</protein>
<dbReference type="PRINTS" id="PR00722">
    <property type="entry name" value="CHYMOTRYPSIN"/>
</dbReference>
<feature type="signal peptide" evidence="4">
    <location>
        <begin position="1"/>
        <end position="17"/>
    </location>
</feature>
<gene>
    <name evidence="6" type="ORF">CLODIP_2_CD09460</name>
</gene>
<accession>A0A8S1D8P2</accession>
<organism evidence="6 7">
    <name type="scientific">Cloeon dipterum</name>
    <dbReference type="NCBI Taxonomy" id="197152"/>
    <lineage>
        <taxon>Eukaryota</taxon>
        <taxon>Metazoa</taxon>
        <taxon>Ecdysozoa</taxon>
        <taxon>Arthropoda</taxon>
        <taxon>Hexapoda</taxon>
        <taxon>Insecta</taxon>
        <taxon>Pterygota</taxon>
        <taxon>Palaeoptera</taxon>
        <taxon>Ephemeroptera</taxon>
        <taxon>Pisciforma</taxon>
        <taxon>Baetidae</taxon>
        <taxon>Cloeon</taxon>
    </lineage>
</organism>
<proteinExistence type="predicted"/>
<dbReference type="SMART" id="SM00020">
    <property type="entry name" value="Tryp_SPc"/>
    <property type="match status" value="1"/>
</dbReference>
<feature type="region of interest" description="Disordered" evidence="3">
    <location>
        <begin position="277"/>
        <end position="306"/>
    </location>
</feature>
<evidence type="ECO:0000256" key="3">
    <source>
        <dbReference type="SAM" id="MobiDB-lite"/>
    </source>
</evidence>
<name>A0A8S1D8P2_9INSE</name>
<dbReference type="InterPro" id="IPR043504">
    <property type="entry name" value="Peptidase_S1_PA_chymotrypsin"/>
</dbReference>
<keyword evidence="2" id="KW-0720">Serine protease</keyword>
<feature type="chain" id="PRO_5035869237" description="Peptidase S1 domain-containing protein" evidence="4">
    <location>
        <begin position="18"/>
        <end position="567"/>
    </location>
</feature>
<dbReference type="GO" id="GO:0006508">
    <property type="term" value="P:proteolysis"/>
    <property type="evidence" value="ECO:0007669"/>
    <property type="project" value="UniProtKB-KW"/>
</dbReference>
<keyword evidence="2" id="KW-0645">Protease</keyword>
<evidence type="ECO:0000259" key="5">
    <source>
        <dbReference type="PROSITE" id="PS50240"/>
    </source>
</evidence>
<dbReference type="PROSITE" id="PS00134">
    <property type="entry name" value="TRYPSIN_HIS"/>
    <property type="match status" value="1"/>
</dbReference>
<dbReference type="InterPro" id="IPR051333">
    <property type="entry name" value="CLIP_Serine_Protease"/>
</dbReference>
<dbReference type="InterPro" id="IPR001314">
    <property type="entry name" value="Peptidase_S1A"/>
</dbReference>
<evidence type="ECO:0000256" key="4">
    <source>
        <dbReference type="SAM" id="SignalP"/>
    </source>
</evidence>
<dbReference type="EMBL" id="CADEPI010000178">
    <property type="protein sequence ID" value="CAB3379104.1"/>
    <property type="molecule type" value="Genomic_DNA"/>
</dbReference>
<dbReference type="PANTHER" id="PTHR24260">
    <property type="match status" value="1"/>
</dbReference>
<dbReference type="InterPro" id="IPR001254">
    <property type="entry name" value="Trypsin_dom"/>
</dbReference>
<sequence>MRLGLVLITISLALCAAQTSGNVTDDYFPPPFFDEGENLSSMNCGNETTWNQWSVFVKNILNQESCENFIALTQRTILRTVACPLISTDVRVFPKYCKQRGTEEECIRLSVKVLDVKQIDINPLARVKFTIMITEKMPSEVITPICLFNRDNAMDLQLQRESPYFQWSAWNCDPPSPTNVTSQSNCSMVLSSEEMSTMKLHKISIQSILCVEKTKRDYRYLINLNKGRYFLRGFKYLSVNRYYFDILPHIDQVARNAKDISALLLIPETKQPRGFTTAPENLSFPNCGRKPTPARRKRGNDDSSEVLPPTSLIFGGHMAQKAGYPWHVYIENEVTGQICGGTLISPTAVLTAAHCIYGSEAEDFIVSVGMYDKRKRRAPGVQRREPSRLIVHPKYDSKNFISDVGLMILKTKIQITNTVRPICLWNFDSDANLDRVSGTEAMAVGFGLVDNHTRTDELQEVRLPIRGHKECYLSKRNFFGKYLRPGDNFCAGFMNGTTVCNGDSGGSLSVEKNGRWFIRGIVSFGMAKNVMFEGEERSFCHPNHYSLFADVASYVDWIVEKSRLNSF</sequence>
<dbReference type="InterPro" id="IPR033116">
    <property type="entry name" value="TRYPSIN_SER"/>
</dbReference>
<evidence type="ECO:0000313" key="6">
    <source>
        <dbReference type="EMBL" id="CAB3379104.1"/>
    </source>
</evidence>